<dbReference type="Pfam" id="PF08032">
    <property type="entry name" value="SpoU_sub_bind"/>
    <property type="match status" value="1"/>
</dbReference>
<evidence type="ECO:0000256" key="5">
    <source>
        <dbReference type="ARBA" id="ARBA00022691"/>
    </source>
</evidence>
<keyword evidence="9" id="KW-1185">Reference proteome</keyword>
<dbReference type="Pfam" id="PF00588">
    <property type="entry name" value="SpoU_methylase"/>
    <property type="match status" value="1"/>
</dbReference>
<keyword evidence="4 6" id="KW-0808">Transferase</keyword>
<dbReference type="RefSeq" id="WP_317705318.1">
    <property type="nucleotide sequence ID" value="NZ_AP024714.1"/>
</dbReference>
<dbReference type="PANTHER" id="PTHR46429">
    <property type="entry name" value="23S RRNA (GUANOSINE-2'-O-)-METHYLTRANSFERASE RLMB"/>
    <property type="match status" value="1"/>
</dbReference>
<dbReference type="InterPro" id="IPR029064">
    <property type="entry name" value="Ribosomal_eL30-like_sf"/>
</dbReference>
<keyword evidence="3 6" id="KW-0489">Methyltransferase</keyword>
<dbReference type="InterPro" id="IPR024915">
    <property type="entry name" value="23S_rRNA_MeTrfase_RlmB"/>
</dbReference>
<dbReference type="EC" id="2.1.1.185" evidence="6"/>
<comment type="subcellular location">
    <subcellularLocation>
        <location evidence="6">Cytoplasm</location>
    </subcellularLocation>
</comment>
<dbReference type="NCBIfam" id="TIGR00186">
    <property type="entry name" value="rRNA_methyl_3"/>
    <property type="match status" value="1"/>
</dbReference>
<accession>A0AAU9C6X0</accession>
<sequence>MSARIYGLHAARAAIEHAPERIRSAWLDAGRRDRRLEELRQRLRELGIPVADTERKRLDRLAGSSQHQGIVLEVTLPRALDDDALAERLARGGSPLFLVLDQVQDPHNLGACLRTCDAVGAAGVIVPKDRSVGLTPTVCKVASGAAETVPLFRVTNLARTLEQMKAAGLWLYGADGNAEQLAFEADLSGPLALVMGAEGRGLRRLTREACDLLIKLPMRGRVESLNLSVAAGVLLYESLRQRLAKTSTREV</sequence>
<proteinExistence type="inferred from homology"/>
<comment type="similarity">
    <text evidence="6">Belongs to the class IV-like SAM-binding methyltransferase superfamily. RNA methyltransferase TrmH family. RlmB subfamily.</text>
</comment>
<evidence type="ECO:0000259" key="7">
    <source>
        <dbReference type="SMART" id="SM00967"/>
    </source>
</evidence>
<organism evidence="8 9">
    <name type="scientific">Methylomarinovum caldicuralii</name>
    <dbReference type="NCBI Taxonomy" id="438856"/>
    <lineage>
        <taxon>Bacteria</taxon>
        <taxon>Pseudomonadati</taxon>
        <taxon>Pseudomonadota</taxon>
        <taxon>Gammaproteobacteria</taxon>
        <taxon>Methylococcales</taxon>
        <taxon>Methylothermaceae</taxon>
        <taxon>Methylomarinovum</taxon>
    </lineage>
</organism>
<feature type="binding site" evidence="6">
    <location>
        <position position="225"/>
    </location>
    <ligand>
        <name>S-adenosyl-L-methionine</name>
        <dbReference type="ChEBI" id="CHEBI:59789"/>
    </ligand>
</feature>
<evidence type="ECO:0000313" key="9">
    <source>
        <dbReference type="Proteomes" id="UP001321825"/>
    </source>
</evidence>
<dbReference type="GO" id="GO:0005829">
    <property type="term" value="C:cytosol"/>
    <property type="evidence" value="ECO:0007669"/>
    <property type="project" value="TreeGrafter"/>
</dbReference>
<dbReference type="SUPFAM" id="SSF75217">
    <property type="entry name" value="alpha/beta knot"/>
    <property type="match status" value="1"/>
</dbReference>
<dbReference type="SMART" id="SM00967">
    <property type="entry name" value="SpoU_sub_bind"/>
    <property type="match status" value="1"/>
</dbReference>
<feature type="domain" description="RNA 2-O ribose methyltransferase substrate binding" evidence="7">
    <location>
        <begin position="4"/>
        <end position="80"/>
    </location>
</feature>
<protein>
    <recommendedName>
        <fullName evidence="6">23S rRNA (guanosine-2'-O-)-methyltransferase RlmB</fullName>
        <ecNumber evidence="6">2.1.1.185</ecNumber>
    </recommendedName>
    <alternativeName>
        <fullName evidence="6">23S rRNA (guanosine2251 2'-O)-methyltransferase</fullName>
    </alternativeName>
    <alternativeName>
        <fullName evidence="6">23S rRNA Gm2251 2'-O-methyltransferase</fullName>
    </alternativeName>
</protein>
<feature type="binding site" evidence="6">
    <location>
        <position position="216"/>
    </location>
    <ligand>
        <name>S-adenosyl-L-methionine</name>
        <dbReference type="ChEBI" id="CHEBI:59789"/>
    </ligand>
</feature>
<evidence type="ECO:0000256" key="1">
    <source>
        <dbReference type="ARBA" id="ARBA00022490"/>
    </source>
</evidence>
<dbReference type="InterPro" id="IPR029026">
    <property type="entry name" value="tRNA_m1G_MTases_N"/>
</dbReference>
<keyword evidence="5 6" id="KW-0949">S-adenosyl-L-methionine</keyword>
<name>A0AAU9C6X0_9GAMM</name>
<comment type="function">
    <text evidence="6">Specifically methylates the ribose of guanosine 2251 in 23S rRNA.</text>
</comment>
<dbReference type="GO" id="GO:0070039">
    <property type="term" value="F:rRNA (guanosine-2'-O-)-methyltransferase activity"/>
    <property type="evidence" value="ECO:0007669"/>
    <property type="project" value="UniProtKB-UniRule"/>
</dbReference>
<dbReference type="InterPro" id="IPR001537">
    <property type="entry name" value="SpoU_MeTrfase"/>
</dbReference>
<reference evidence="9" key="1">
    <citation type="journal article" date="2024" name="Int. J. Syst. Evol. Microbiol.">
        <title>Methylomarinovum tepidoasis sp. nov., a moderately thermophilic methanotroph of the family Methylothermaceae isolated from a deep-sea hydrothermal field.</title>
        <authorList>
            <person name="Hirayama H."/>
            <person name="Takaki Y."/>
            <person name="Abe M."/>
            <person name="Miyazaki M."/>
            <person name="Uematsu K."/>
            <person name="Matsui Y."/>
            <person name="Takai K."/>
        </authorList>
    </citation>
    <scope>NUCLEOTIDE SEQUENCE [LARGE SCALE GENOMIC DNA]</scope>
    <source>
        <strain evidence="9">IT-9</strain>
    </source>
</reference>
<evidence type="ECO:0000256" key="3">
    <source>
        <dbReference type="ARBA" id="ARBA00022603"/>
    </source>
</evidence>
<dbReference type="SUPFAM" id="SSF55315">
    <property type="entry name" value="L30e-like"/>
    <property type="match status" value="1"/>
</dbReference>
<dbReference type="HAMAP" id="MF_01887">
    <property type="entry name" value="23SrRNA_methyltr_B"/>
    <property type="match status" value="1"/>
</dbReference>
<dbReference type="InterPro" id="IPR004441">
    <property type="entry name" value="rRNA_MeTrfase_TrmH"/>
</dbReference>
<evidence type="ECO:0000313" key="8">
    <source>
        <dbReference type="EMBL" id="BCX82935.1"/>
    </source>
</evidence>
<evidence type="ECO:0000256" key="4">
    <source>
        <dbReference type="ARBA" id="ARBA00022679"/>
    </source>
</evidence>
<dbReference type="EMBL" id="AP024714">
    <property type="protein sequence ID" value="BCX82935.1"/>
    <property type="molecule type" value="Genomic_DNA"/>
</dbReference>
<dbReference type="AlphaFoldDB" id="A0AAU9C6X0"/>
<keyword evidence="1 6" id="KW-0963">Cytoplasm</keyword>
<dbReference type="GO" id="GO:0003723">
    <property type="term" value="F:RNA binding"/>
    <property type="evidence" value="ECO:0007669"/>
    <property type="project" value="InterPro"/>
</dbReference>
<evidence type="ECO:0000256" key="2">
    <source>
        <dbReference type="ARBA" id="ARBA00022552"/>
    </source>
</evidence>
<dbReference type="Proteomes" id="UP001321825">
    <property type="component" value="Chromosome"/>
</dbReference>
<dbReference type="InterPro" id="IPR029028">
    <property type="entry name" value="Alpha/beta_knot_MTases"/>
</dbReference>
<dbReference type="FunFam" id="3.40.1280.10:FF:000008">
    <property type="entry name" value="Group 3 RNA methyltransferase TrmH"/>
    <property type="match status" value="1"/>
</dbReference>
<evidence type="ECO:0000256" key="6">
    <source>
        <dbReference type="HAMAP-Rule" id="MF_01887"/>
    </source>
</evidence>
<comment type="catalytic activity">
    <reaction evidence="6">
        <text>guanosine(2251) in 23S rRNA + S-adenosyl-L-methionine = 2'-O-methylguanosine(2251) in 23S rRNA + S-adenosyl-L-homocysteine + H(+)</text>
        <dbReference type="Rhea" id="RHEA:24140"/>
        <dbReference type="Rhea" id="RHEA-COMP:10239"/>
        <dbReference type="Rhea" id="RHEA-COMP:10241"/>
        <dbReference type="ChEBI" id="CHEBI:15378"/>
        <dbReference type="ChEBI" id="CHEBI:57856"/>
        <dbReference type="ChEBI" id="CHEBI:59789"/>
        <dbReference type="ChEBI" id="CHEBI:74269"/>
        <dbReference type="ChEBI" id="CHEBI:74445"/>
        <dbReference type="EC" id="2.1.1.185"/>
    </reaction>
</comment>
<feature type="binding site" evidence="6">
    <location>
        <position position="196"/>
    </location>
    <ligand>
        <name>S-adenosyl-L-methionine</name>
        <dbReference type="ChEBI" id="CHEBI:59789"/>
    </ligand>
</feature>
<dbReference type="PANTHER" id="PTHR46429:SF1">
    <property type="entry name" value="23S RRNA (GUANOSINE-2'-O-)-METHYLTRANSFERASE RLMB"/>
    <property type="match status" value="1"/>
</dbReference>
<dbReference type="CDD" id="cd18103">
    <property type="entry name" value="SpoU-like_RlmB"/>
    <property type="match status" value="1"/>
</dbReference>
<keyword evidence="2 6" id="KW-0698">rRNA processing</keyword>
<dbReference type="Gene3D" id="3.30.1330.30">
    <property type="match status" value="1"/>
</dbReference>
<gene>
    <name evidence="6" type="primary">rlmB</name>
    <name evidence="8" type="ORF">MIT9_P2526</name>
</gene>
<dbReference type="KEGG" id="mcau:MIT9_P2526"/>
<dbReference type="InterPro" id="IPR013123">
    <property type="entry name" value="SpoU_subst-bd"/>
</dbReference>
<dbReference type="Gene3D" id="3.40.1280.10">
    <property type="match status" value="1"/>
</dbReference>